<dbReference type="SUPFAM" id="SSF53756">
    <property type="entry name" value="UDP-Glycosyltransferase/glycogen phosphorylase"/>
    <property type="match status" value="1"/>
</dbReference>
<dbReference type="EMBL" id="AZEH01000039">
    <property type="protein sequence ID" value="KRL04573.1"/>
    <property type="molecule type" value="Genomic_DNA"/>
</dbReference>
<evidence type="ECO:0000313" key="3">
    <source>
        <dbReference type="Proteomes" id="UP000051686"/>
    </source>
</evidence>
<dbReference type="GO" id="GO:0016757">
    <property type="term" value="F:glycosyltransferase activity"/>
    <property type="evidence" value="ECO:0007669"/>
    <property type="project" value="InterPro"/>
</dbReference>
<evidence type="ECO:0000259" key="1">
    <source>
        <dbReference type="Pfam" id="PF00534"/>
    </source>
</evidence>
<feature type="domain" description="Glycosyl transferase family 1" evidence="1">
    <location>
        <begin position="190"/>
        <end position="307"/>
    </location>
</feature>
<keyword evidence="3" id="KW-1185">Reference proteome</keyword>
<evidence type="ECO:0000313" key="2">
    <source>
        <dbReference type="EMBL" id="KRL04573.1"/>
    </source>
</evidence>
<dbReference type="Proteomes" id="UP000051686">
    <property type="component" value="Unassembled WGS sequence"/>
</dbReference>
<dbReference type="Gene3D" id="3.40.50.2000">
    <property type="entry name" value="Glycogen Phosphorylase B"/>
    <property type="match status" value="2"/>
</dbReference>
<dbReference type="STRING" id="1423777.FD46_GL001705"/>
<dbReference type="InterPro" id="IPR001296">
    <property type="entry name" value="Glyco_trans_1"/>
</dbReference>
<comment type="caution">
    <text evidence="2">The sequence shown here is derived from an EMBL/GenBank/DDBJ whole genome shotgun (WGS) entry which is preliminary data.</text>
</comment>
<organism evidence="2 3">
    <name type="scientific">Liquorilactobacillus oeni DSM 19972</name>
    <dbReference type="NCBI Taxonomy" id="1423777"/>
    <lineage>
        <taxon>Bacteria</taxon>
        <taxon>Bacillati</taxon>
        <taxon>Bacillota</taxon>
        <taxon>Bacilli</taxon>
        <taxon>Lactobacillales</taxon>
        <taxon>Lactobacillaceae</taxon>
        <taxon>Liquorilactobacillus</taxon>
    </lineage>
</organism>
<dbReference type="PATRIC" id="fig|1423777.3.peg.1758"/>
<name>A0A0R1M8A7_9LACO</name>
<keyword evidence="2" id="KW-0808">Transferase</keyword>
<sequence>MISMSSPKTYILQIGMNPNPGGLEAFVMNLYRKIDRTQVQFDFIDWYGEERIAFSEEILQLGGQIIKIPSRREDFMLNKRKLKKIINSEKYRYVYNNLNSLSYISGITATYKNPAVIPIIHAHNDNIENRLWLTKMLDTLHKTRINNEKGVRLACSKKAGLWMFAQRRFQVVPDAIDTLTFKYSPQKRKLYRKQFNLENKLVLGNVARFDPQKNHLFLIDIFKHIHEKKKESMLILVGDGRQLAEAKEHVTNLGLKDNVLFPGVRKDVPGILQALDVMVAPSVFEGFGISVLEAQCAGLPCYVSEVFHPEALQTPLTKIISLNAGPKQWAEQILADYKAGITDERMSFANLIKSNGYDSGQLARQMQQAFVNGF</sequence>
<dbReference type="PANTHER" id="PTHR12526">
    <property type="entry name" value="GLYCOSYLTRANSFERASE"/>
    <property type="match status" value="1"/>
</dbReference>
<reference evidence="2 3" key="1">
    <citation type="journal article" date="2015" name="Genome Announc.">
        <title>Expanding the biotechnology potential of lactobacilli through comparative genomics of 213 strains and associated genera.</title>
        <authorList>
            <person name="Sun Z."/>
            <person name="Harris H.M."/>
            <person name="McCann A."/>
            <person name="Guo C."/>
            <person name="Argimon S."/>
            <person name="Zhang W."/>
            <person name="Yang X."/>
            <person name="Jeffery I.B."/>
            <person name="Cooney J.C."/>
            <person name="Kagawa T.F."/>
            <person name="Liu W."/>
            <person name="Song Y."/>
            <person name="Salvetti E."/>
            <person name="Wrobel A."/>
            <person name="Rasinkangas P."/>
            <person name="Parkhill J."/>
            <person name="Rea M.C."/>
            <person name="O'Sullivan O."/>
            <person name="Ritari J."/>
            <person name="Douillard F.P."/>
            <person name="Paul Ross R."/>
            <person name="Yang R."/>
            <person name="Briner A.E."/>
            <person name="Felis G.E."/>
            <person name="de Vos W.M."/>
            <person name="Barrangou R."/>
            <person name="Klaenhammer T.R."/>
            <person name="Caufield P.W."/>
            <person name="Cui Y."/>
            <person name="Zhang H."/>
            <person name="O'Toole P.W."/>
        </authorList>
    </citation>
    <scope>NUCLEOTIDE SEQUENCE [LARGE SCALE GENOMIC DNA]</scope>
    <source>
        <strain evidence="2 3">DSM 19972</strain>
    </source>
</reference>
<dbReference type="AlphaFoldDB" id="A0A0R1M8A7"/>
<dbReference type="Pfam" id="PF00534">
    <property type="entry name" value="Glycos_transf_1"/>
    <property type="match status" value="1"/>
</dbReference>
<gene>
    <name evidence="2" type="ORF">FD46_GL001705</name>
</gene>
<proteinExistence type="predicted"/>
<protein>
    <submittedName>
        <fullName evidence="2">Glycosyltransferase</fullName>
    </submittedName>
</protein>
<accession>A0A0R1M8A7</accession>